<accession>A0A0W0S1X1</accession>
<comment type="caution">
    <text evidence="1">The sequence shown here is derived from an EMBL/GenBank/DDBJ whole genome shotgun (WGS) entry which is preliminary data.</text>
</comment>
<dbReference type="AlphaFoldDB" id="A0A0W0S1X1"/>
<keyword evidence="2" id="KW-1185">Reference proteome</keyword>
<gene>
    <name evidence="1" type="ORF">Lboz_0319</name>
</gene>
<dbReference type="EMBL" id="LNXU01000002">
    <property type="protein sequence ID" value="KTC77366.1"/>
    <property type="molecule type" value="Genomic_DNA"/>
</dbReference>
<protein>
    <submittedName>
        <fullName evidence="1">Uncharacterized protein</fullName>
    </submittedName>
</protein>
<reference evidence="1 2" key="1">
    <citation type="submission" date="2015-11" db="EMBL/GenBank/DDBJ databases">
        <title>Genomic analysis of 38 Legionella species identifies large and diverse effector repertoires.</title>
        <authorList>
            <person name="Burstein D."/>
            <person name="Amaro F."/>
            <person name="Zusman T."/>
            <person name="Lifshitz Z."/>
            <person name="Cohen O."/>
            <person name="Gilbert J.A."/>
            <person name="Pupko T."/>
            <person name="Shuman H.A."/>
            <person name="Segal G."/>
        </authorList>
    </citation>
    <scope>NUCLEOTIDE SEQUENCE [LARGE SCALE GENOMIC DNA]</scope>
    <source>
        <strain evidence="1 2">WIGA</strain>
    </source>
</reference>
<evidence type="ECO:0000313" key="2">
    <source>
        <dbReference type="Proteomes" id="UP000054695"/>
    </source>
</evidence>
<proteinExistence type="predicted"/>
<dbReference type="Proteomes" id="UP000054695">
    <property type="component" value="Unassembled WGS sequence"/>
</dbReference>
<sequence>MNDIELGKIEERLENIIAKKVAVSAQLRFDLFKLLVAEDAVFPEKIHLKIIRRIFDHDLQFAKTIISGWENKERANSILRNIETHFSQVNLPEEMNFFEHSYYCYTLSAIMSGIALESLEKEYQKQINTMVYGVVHPYGEWTIKTEFENQNYSKFICHVSKTGLSTIQQLNDMTVFRVNPNADFIGLRMLALPCHEHPEFDGVKEMVVDGKKQAVQALQVLIHDLIHAAFLRRHLEKDPVDFRQRFNTMGVLFERVKNDSGLQENKQLNNLVTLALYFNFHEFTTSIFVDGIPHTLPRRHFRAHGKYANEPQLALRLAEKLHLHTGLFQREVDVETSAFKAVGIELDETKSGHQRVIEMMDALDPAFQYLVENYAEFYNVKSRNWAFALFKRETGYVVKKLTQETQNEKDLCCIM</sequence>
<dbReference type="PATRIC" id="fig|447.4.peg.345"/>
<name>A0A0W0S1X1_LEGBO</name>
<evidence type="ECO:0000313" key="1">
    <source>
        <dbReference type="EMBL" id="KTC77366.1"/>
    </source>
</evidence>
<organism evidence="1 2">
    <name type="scientific">Legionella bozemanae</name>
    <name type="common">Fluoribacter bozemanae</name>
    <dbReference type="NCBI Taxonomy" id="447"/>
    <lineage>
        <taxon>Bacteria</taxon>
        <taxon>Pseudomonadati</taxon>
        <taxon>Pseudomonadota</taxon>
        <taxon>Gammaproteobacteria</taxon>
        <taxon>Legionellales</taxon>
        <taxon>Legionellaceae</taxon>
        <taxon>Legionella</taxon>
    </lineage>
</organism>